<dbReference type="Pfam" id="PF14091">
    <property type="entry name" value="DUF4269"/>
    <property type="match status" value="1"/>
</dbReference>
<proteinExistence type="predicted"/>
<accession>A0ABU5I1U1</accession>
<evidence type="ECO:0000313" key="2">
    <source>
        <dbReference type="Proteomes" id="UP001294412"/>
    </source>
</evidence>
<dbReference type="RefSeq" id="WP_322186411.1">
    <property type="nucleotide sequence ID" value="NZ_JAXLPB010000002.1"/>
</dbReference>
<comment type="caution">
    <text evidence="1">The sequence shown here is derived from an EMBL/GenBank/DDBJ whole genome shotgun (WGS) entry which is preliminary data.</text>
</comment>
<dbReference type="Proteomes" id="UP001294412">
    <property type="component" value="Unassembled WGS sequence"/>
</dbReference>
<sequence length="179" mass="19814">MSRPNHRDAIDRTGLLAALAAYDPRIAGTPPLGLDLPASDIDILCHAPDPVRFTSDVWMAFGSCQDFRVWQWSTADRPVVATFVAYDWRFEVFGQAKPVSEQTGWRHFVVERRLLALGGRRLAACVMAFRRNGLKTEPAFAAALKLQGNPYQTLLGLDDHGDEALAQLIDRSIDGPHAT</sequence>
<keyword evidence="2" id="KW-1185">Reference proteome</keyword>
<gene>
    <name evidence="1" type="ORF">U0C82_07290</name>
</gene>
<protein>
    <submittedName>
        <fullName evidence="1">DUF4269 domain-containing protein</fullName>
    </submittedName>
</protein>
<evidence type="ECO:0000313" key="1">
    <source>
        <dbReference type="EMBL" id="MDY8108948.1"/>
    </source>
</evidence>
<name>A0ABU5I1U1_9HYPH</name>
<dbReference type="InterPro" id="IPR025365">
    <property type="entry name" value="DUF4269"/>
</dbReference>
<organism evidence="1 2">
    <name type="scientific">Fulvimarina uroteuthidis</name>
    <dbReference type="NCBI Taxonomy" id="3098149"/>
    <lineage>
        <taxon>Bacteria</taxon>
        <taxon>Pseudomonadati</taxon>
        <taxon>Pseudomonadota</taxon>
        <taxon>Alphaproteobacteria</taxon>
        <taxon>Hyphomicrobiales</taxon>
        <taxon>Aurantimonadaceae</taxon>
        <taxon>Fulvimarina</taxon>
    </lineage>
</organism>
<reference evidence="1 2" key="1">
    <citation type="submission" date="2023-12" db="EMBL/GenBank/DDBJ databases">
        <title>Description of Novel Strain Fulvimarina sp. 2208YS6-2-32 isolated from Uroteuthis (Photololigo) edulis.</title>
        <authorList>
            <person name="Park J.-S."/>
        </authorList>
    </citation>
    <scope>NUCLEOTIDE SEQUENCE [LARGE SCALE GENOMIC DNA]</scope>
    <source>
        <strain evidence="1 2">2208YS6-2-32</strain>
    </source>
</reference>
<dbReference type="EMBL" id="JAXLPB010000002">
    <property type="protein sequence ID" value="MDY8108948.1"/>
    <property type="molecule type" value="Genomic_DNA"/>
</dbReference>